<dbReference type="EMBL" id="NWTK01000008">
    <property type="protein sequence ID" value="PKR53682.1"/>
    <property type="molecule type" value="Genomic_DNA"/>
</dbReference>
<comment type="similarity">
    <text evidence="1">Belongs to the membrane fusion protein (MFP) (TC 8.A.1) family.</text>
</comment>
<evidence type="ECO:0000256" key="1">
    <source>
        <dbReference type="ARBA" id="ARBA00009477"/>
    </source>
</evidence>
<organism evidence="4 6">
    <name type="scientific">Thalassospira marina</name>
    <dbReference type="NCBI Taxonomy" id="2048283"/>
    <lineage>
        <taxon>Bacteria</taxon>
        <taxon>Pseudomonadati</taxon>
        <taxon>Pseudomonadota</taxon>
        <taxon>Alphaproteobacteria</taxon>
        <taxon>Rhodospirillales</taxon>
        <taxon>Thalassospiraceae</taxon>
        <taxon>Thalassospira</taxon>
    </lineage>
</organism>
<dbReference type="GO" id="GO:1990281">
    <property type="term" value="C:efflux pump complex"/>
    <property type="evidence" value="ECO:0007669"/>
    <property type="project" value="TreeGrafter"/>
</dbReference>
<reference evidence="4 6" key="1">
    <citation type="submission" date="2017-09" db="EMBL/GenBank/DDBJ databases">
        <title>Biodiversity and function of Thalassospira species in the particle-attached aromatic-hydrocarbon-degrading consortia from the surface seawater of the South China Sea.</title>
        <authorList>
            <person name="Dong C."/>
            <person name="Liu R."/>
            <person name="Shao Z."/>
        </authorList>
    </citation>
    <scope>NUCLEOTIDE SEQUENCE [LARGE SCALE GENOMIC DNA]</scope>
    <source>
        <strain evidence="4 6">CSC1P2</strain>
    </source>
</reference>
<dbReference type="EMBL" id="CP024199">
    <property type="protein sequence ID" value="AUG54818.1"/>
    <property type="molecule type" value="Genomic_DNA"/>
</dbReference>
<evidence type="ECO:0000259" key="2">
    <source>
        <dbReference type="Pfam" id="PF25917"/>
    </source>
</evidence>
<dbReference type="Pfam" id="PF25917">
    <property type="entry name" value="BSH_RND"/>
    <property type="match status" value="1"/>
</dbReference>
<feature type="domain" description="Multidrug resistance protein MdtA-like barrel-sandwich hybrid" evidence="2">
    <location>
        <begin position="80"/>
        <end position="184"/>
    </location>
</feature>
<evidence type="ECO:0000313" key="4">
    <source>
        <dbReference type="EMBL" id="PKR53682.1"/>
    </source>
</evidence>
<dbReference type="Proteomes" id="UP000233458">
    <property type="component" value="Chromosome"/>
</dbReference>
<accession>A0A2N3KT00</accession>
<dbReference type="Proteomes" id="UP000233597">
    <property type="component" value="Unassembled WGS sequence"/>
</dbReference>
<evidence type="ECO:0000313" key="5">
    <source>
        <dbReference type="Proteomes" id="UP000233458"/>
    </source>
</evidence>
<dbReference type="Gene3D" id="2.40.30.170">
    <property type="match status" value="1"/>
</dbReference>
<name>A0A2N3KT00_9PROT</name>
<dbReference type="InterPro" id="IPR006143">
    <property type="entry name" value="RND_pump_MFP"/>
</dbReference>
<gene>
    <name evidence="4" type="ORF">COO20_14250</name>
    <name evidence="3" type="ORF">CSC3H3_20405</name>
</gene>
<dbReference type="NCBIfam" id="TIGR01730">
    <property type="entry name" value="RND_mfp"/>
    <property type="match status" value="1"/>
</dbReference>
<dbReference type="KEGG" id="thac:CSC3H3_20405"/>
<dbReference type="GO" id="GO:0015562">
    <property type="term" value="F:efflux transmembrane transporter activity"/>
    <property type="evidence" value="ECO:0007669"/>
    <property type="project" value="TreeGrafter"/>
</dbReference>
<proteinExistence type="inferred from homology"/>
<dbReference type="SUPFAM" id="SSF111369">
    <property type="entry name" value="HlyD-like secretion proteins"/>
    <property type="match status" value="1"/>
</dbReference>
<sequence length="291" mass="31217">MVLAASMSLHQPVWAQGADGQAPETGTGNGKMDLPALAPVPMPDASGNFAVTDAGNDRFQGSVRAKIRPVQHAVLSAPLSATLLTLGAREGSRVKKGDLLMKFDCTPLEAQLIVAQTRRKAALTKLDVNERLEKIHNVSKLELSLSRSEVELTEADIKGIRAQLAQCSVSAPFSGVVTQQLVQAREFTNPGDPVLRLVNIDDLEIEMVVPSSLMRKLHGGDHFNLHVDELDRDIESTIKYVVREVDPVSQTVRVIGAPLKADTDLLPGMSGNVSFEFSGNQATAPTGAVKK</sequence>
<dbReference type="Gene3D" id="1.10.287.470">
    <property type="entry name" value="Helix hairpin bin"/>
    <property type="match status" value="1"/>
</dbReference>
<dbReference type="AlphaFoldDB" id="A0A2N3KT00"/>
<dbReference type="Gene3D" id="2.40.50.100">
    <property type="match status" value="1"/>
</dbReference>
<dbReference type="PANTHER" id="PTHR30469">
    <property type="entry name" value="MULTIDRUG RESISTANCE PROTEIN MDTA"/>
    <property type="match status" value="1"/>
</dbReference>
<dbReference type="PANTHER" id="PTHR30469:SF15">
    <property type="entry name" value="HLYD FAMILY OF SECRETION PROTEINS"/>
    <property type="match status" value="1"/>
</dbReference>
<dbReference type="InterPro" id="IPR058625">
    <property type="entry name" value="MdtA-like_BSH"/>
</dbReference>
<keyword evidence="5" id="KW-1185">Reference proteome</keyword>
<reference evidence="3 5" key="2">
    <citation type="submission" date="2017-10" db="EMBL/GenBank/DDBJ databases">
        <title>Biodiversity and function of Thalassospira species in the particle-attached aromatic-hydrocarbon-degrading consortia from the surface seawater of the China South Sea.</title>
        <authorList>
            <person name="Dong C."/>
            <person name="Liu R."/>
            <person name="Shao Z."/>
        </authorList>
    </citation>
    <scope>NUCLEOTIDE SEQUENCE [LARGE SCALE GENOMIC DNA]</scope>
    <source>
        <strain evidence="3 5">CSC3H3</strain>
    </source>
</reference>
<protein>
    <recommendedName>
        <fullName evidence="2">Multidrug resistance protein MdtA-like barrel-sandwich hybrid domain-containing protein</fullName>
    </recommendedName>
</protein>
<evidence type="ECO:0000313" key="3">
    <source>
        <dbReference type="EMBL" id="AUG54818.1"/>
    </source>
</evidence>
<evidence type="ECO:0000313" key="6">
    <source>
        <dbReference type="Proteomes" id="UP000233597"/>
    </source>
</evidence>